<dbReference type="Gene3D" id="3.40.50.1820">
    <property type="entry name" value="alpha/beta hydrolase"/>
    <property type="match status" value="1"/>
</dbReference>
<evidence type="ECO:0000313" key="2">
    <source>
        <dbReference type="EMBL" id="KAA9340855.1"/>
    </source>
</evidence>
<accession>A0A5N1J438</accession>
<dbReference type="InterPro" id="IPR029058">
    <property type="entry name" value="AB_hydrolase_fold"/>
</dbReference>
<comment type="caution">
    <text evidence="2">The sequence shown here is derived from an EMBL/GenBank/DDBJ whole genome shotgun (WGS) entry which is preliminary data.</text>
</comment>
<dbReference type="InterPro" id="IPR000073">
    <property type="entry name" value="AB_hydrolase_1"/>
</dbReference>
<dbReference type="GO" id="GO:0016020">
    <property type="term" value="C:membrane"/>
    <property type="evidence" value="ECO:0007669"/>
    <property type="project" value="TreeGrafter"/>
</dbReference>
<dbReference type="GO" id="GO:0016787">
    <property type="term" value="F:hydrolase activity"/>
    <property type="evidence" value="ECO:0007669"/>
    <property type="project" value="UniProtKB-KW"/>
</dbReference>
<evidence type="ECO:0000313" key="3">
    <source>
        <dbReference type="Proteomes" id="UP000326570"/>
    </source>
</evidence>
<proteinExistence type="predicted"/>
<dbReference type="AlphaFoldDB" id="A0A5N1J438"/>
<sequence>MPFITEGKTKLHYRKLGHGPRVLLAFHGFGQDSSYYEPVADAIKDQYTIFAFDLFYHGQSWLDKPHAPLTKEFLTTLINRFLETENIKSFSVAGFSMGGKFALTVLEGFTDRIHSIFLVAPDGIKTSFWYNVATYPGWLSGLFKRTVVKPEPFFKFVRVMGRYKLMHPGILRFAAHQMNSPSKRLKIYKSWTGFRLLVFDINQTIELLNSTRVPLVLFLGHFDQIITAQGLKFFTDALQNCQVITLKTGHSHLLAEVGNYLHQHPDFKK</sequence>
<dbReference type="InterPro" id="IPR050266">
    <property type="entry name" value="AB_hydrolase_sf"/>
</dbReference>
<dbReference type="PANTHER" id="PTHR43798:SF33">
    <property type="entry name" value="HYDROLASE, PUTATIVE (AFU_ORTHOLOGUE AFUA_2G14860)-RELATED"/>
    <property type="match status" value="1"/>
</dbReference>
<dbReference type="RefSeq" id="WP_150902782.1">
    <property type="nucleotide sequence ID" value="NZ_VTWT01000002.1"/>
</dbReference>
<keyword evidence="2" id="KW-0378">Hydrolase</keyword>
<dbReference type="PANTHER" id="PTHR43798">
    <property type="entry name" value="MONOACYLGLYCEROL LIPASE"/>
    <property type="match status" value="1"/>
</dbReference>
<name>A0A5N1J438_9BACT</name>
<evidence type="ECO:0000259" key="1">
    <source>
        <dbReference type="Pfam" id="PF00561"/>
    </source>
</evidence>
<gene>
    <name evidence="2" type="ORF">F0P94_05345</name>
</gene>
<reference evidence="2 3" key="1">
    <citation type="submission" date="2019-09" db="EMBL/GenBank/DDBJ databases">
        <title>Genome sequence of Adhaeribacter sp. M2.</title>
        <authorList>
            <person name="Srinivasan S."/>
        </authorList>
    </citation>
    <scope>NUCLEOTIDE SEQUENCE [LARGE SCALE GENOMIC DNA]</scope>
    <source>
        <strain evidence="2 3">M2</strain>
    </source>
</reference>
<dbReference type="SUPFAM" id="SSF53474">
    <property type="entry name" value="alpha/beta-Hydrolases"/>
    <property type="match status" value="1"/>
</dbReference>
<dbReference type="EMBL" id="VTWT01000002">
    <property type="protein sequence ID" value="KAA9340855.1"/>
    <property type="molecule type" value="Genomic_DNA"/>
</dbReference>
<protein>
    <submittedName>
        <fullName evidence="2">Alpha/beta hydrolase</fullName>
    </submittedName>
</protein>
<organism evidence="2 3">
    <name type="scientific">Adhaeribacter soli</name>
    <dbReference type="NCBI Taxonomy" id="2607655"/>
    <lineage>
        <taxon>Bacteria</taxon>
        <taxon>Pseudomonadati</taxon>
        <taxon>Bacteroidota</taxon>
        <taxon>Cytophagia</taxon>
        <taxon>Cytophagales</taxon>
        <taxon>Hymenobacteraceae</taxon>
        <taxon>Adhaeribacter</taxon>
    </lineage>
</organism>
<feature type="domain" description="AB hydrolase-1" evidence="1">
    <location>
        <begin position="22"/>
        <end position="251"/>
    </location>
</feature>
<dbReference type="Pfam" id="PF00561">
    <property type="entry name" value="Abhydrolase_1"/>
    <property type="match status" value="1"/>
</dbReference>
<keyword evidence="3" id="KW-1185">Reference proteome</keyword>
<dbReference type="Proteomes" id="UP000326570">
    <property type="component" value="Unassembled WGS sequence"/>
</dbReference>